<feature type="domain" description="Caspase family p20" evidence="3">
    <location>
        <begin position="264"/>
        <end position="390"/>
    </location>
</feature>
<evidence type="ECO:0000313" key="4">
    <source>
        <dbReference type="Proteomes" id="UP000515163"/>
    </source>
</evidence>
<dbReference type="Pfam" id="PF00531">
    <property type="entry name" value="Death"/>
    <property type="match status" value="1"/>
</dbReference>
<dbReference type="Pfam" id="PF00656">
    <property type="entry name" value="Peptidase_C14"/>
    <property type="match status" value="1"/>
</dbReference>
<dbReference type="Gene3D" id="3.40.50.1460">
    <property type="match status" value="1"/>
</dbReference>
<dbReference type="AlphaFoldDB" id="A0A6P8HXW2"/>
<dbReference type="OrthoDB" id="412369at2759"/>
<dbReference type="SUPFAM" id="SSF49348">
    <property type="entry name" value="Clathrin adaptor appendage domain"/>
    <property type="match status" value="1"/>
</dbReference>
<dbReference type="InterPro" id="IPR001309">
    <property type="entry name" value="Pept_C14_p20"/>
</dbReference>
<sequence length="648" mass="73630">MAAKSQRCSKVCVENLASNLKPNILDELGMYLNPRMPLKDYKTLAGKLGYSFLRVRNFERESNPTVSLLEDWWTSYGKKGEAKTVSELINILEEMKRDDAASLLKPYEYIEIEVPPPSYSSSSPRFKFGAYSYNDIITETRLPTENDFCFSGYSGTPEAIGTVVQSEIEHIIHPHSTMGSMSEPRAQVRHPATIEQIQNRQQNEQQRVRTQENPPKVNENSGIRNTNVMDDRPSGHMRNTHVMDSVQRPGLMQVPRPMEPPVVSDKVALVIGNMEYECEKLRGLLYPEQDAQEIAKALCQLGFKVVSLVNLSLSEMRIAVLSFCRLLGKGVYAVLYYGGHGYEDGGENFLVPVDANLLYKREDSLCAQEILQTMQECETALNLLIIDSCRIRLPDRGQRPTFVKRGAKGNNIFAYSCCSQQVAHEEHDQMNGLYAQHLLRHIRRNARIEHILMDVATDVSVSIDPRINQRPCHESDAYLDCRLTDPIYPNVLPHEFSERVALWQKAHTLPEPFIALETKYLVVAMEFRANFSNVMEVLMITSNKTDCPMTRFVMDLDVQSPVRSVVICLSSDLLDARSNVKQVVKLSALQKLPDQLLANLQLFYDFNGKPERLTKNLNLGFPLVSSVFTEWDWWITCGRSPPTKITQV</sequence>
<dbReference type="GO" id="GO:0007165">
    <property type="term" value="P:signal transduction"/>
    <property type="evidence" value="ECO:0007669"/>
    <property type="project" value="InterPro"/>
</dbReference>
<dbReference type="InterPro" id="IPR052039">
    <property type="entry name" value="Caspase-related_regulators"/>
</dbReference>
<keyword evidence="4" id="KW-1185">Reference proteome</keyword>
<dbReference type="GO" id="GO:0004197">
    <property type="term" value="F:cysteine-type endopeptidase activity"/>
    <property type="evidence" value="ECO:0007669"/>
    <property type="project" value="InterPro"/>
</dbReference>
<evidence type="ECO:0000313" key="5">
    <source>
        <dbReference type="RefSeq" id="XP_031561204.1"/>
    </source>
</evidence>
<feature type="region of interest" description="Disordered" evidence="1">
    <location>
        <begin position="198"/>
        <end position="240"/>
    </location>
</feature>
<dbReference type="GO" id="GO:0006508">
    <property type="term" value="P:proteolysis"/>
    <property type="evidence" value="ECO:0007669"/>
    <property type="project" value="InterPro"/>
</dbReference>
<evidence type="ECO:0000259" key="3">
    <source>
        <dbReference type="PROSITE" id="PS50208"/>
    </source>
</evidence>
<dbReference type="InterPro" id="IPR029030">
    <property type="entry name" value="Caspase-like_dom_sf"/>
</dbReference>
<dbReference type="InterPro" id="IPR033540">
    <property type="entry name" value="MALT1_IG-like_dom_sf"/>
</dbReference>
<dbReference type="Gene3D" id="2.60.40.3360">
    <property type="match status" value="1"/>
</dbReference>
<dbReference type="InterPro" id="IPR013041">
    <property type="entry name" value="Clathrin_app_Ig-like_sf"/>
</dbReference>
<proteinExistence type="predicted"/>
<accession>A0A6P8HXW2</accession>
<dbReference type="InParanoid" id="A0A6P8HXW2"/>
<evidence type="ECO:0000259" key="2">
    <source>
        <dbReference type="PROSITE" id="PS50017"/>
    </source>
</evidence>
<dbReference type="Proteomes" id="UP000515163">
    <property type="component" value="Unplaced"/>
</dbReference>
<dbReference type="SMART" id="SM00005">
    <property type="entry name" value="DEATH"/>
    <property type="match status" value="1"/>
</dbReference>
<dbReference type="KEGG" id="aten:116297174"/>
<reference evidence="5" key="1">
    <citation type="submission" date="2025-08" db="UniProtKB">
        <authorList>
            <consortium name="RefSeq"/>
        </authorList>
    </citation>
    <scope>IDENTIFICATION</scope>
</reference>
<feature type="compositionally biased region" description="Polar residues" evidence="1">
    <location>
        <begin position="218"/>
        <end position="228"/>
    </location>
</feature>
<dbReference type="PANTHER" id="PTHR22576">
    <property type="entry name" value="MUCOSA ASSOCIATED LYMPHOID TISSUE LYMPHOMA TRANSLOCATION PROTEIN 1/PARACASPASE"/>
    <property type="match status" value="1"/>
</dbReference>
<dbReference type="InterPro" id="IPR011029">
    <property type="entry name" value="DEATH-like_dom_sf"/>
</dbReference>
<dbReference type="SUPFAM" id="SSF52129">
    <property type="entry name" value="Caspase-like"/>
    <property type="match status" value="1"/>
</dbReference>
<dbReference type="PANTHER" id="PTHR22576:SF37">
    <property type="entry name" value="MUCOSA-ASSOCIATED LYMPHOID TISSUE LYMPHOMA TRANSLOCATION PROTEIN 1"/>
    <property type="match status" value="1"/>
</dbReference>
<protein>
    <submittedName>
        <fullName evidence="5">Mucosa-associated lymphoid tissue lymphoma translocation protein 1-like</fullName>
    </submittedName>
</protein>
<name>A0A6P8HXW2_ACTTE</name>
<dbReference type="GeneID" id="116297174"/>
<organism evidence="4 5">
    <name type="scientific">Actinia tenebrosa</name>
    <name type="common">Australian red waratah sea anemone</name>
    <dbReference type="NCBI Taxonomy" id="6105"/>
    <lineage>
        <taxon>Eukaryota</taxon>
        <taxon>Metazoa</taxon>
        <taxon>Cnidaria</taxon>
        <taxon>Anthozoa</taxon>
        <taxon>Hexacorallia</taxon>
        <taxon>Actiniaria</taxon>
        <taxon>Actiniidae</taxon>
        <taxon>Actinia</taxon>
    </lineage>
</organism>
<dbReference type="InterPro" id="IPR011600">
    <property type="entry name" value="Pept_C14_caspase"/>
</dbReference>
<dbReference type="PROSITE" id="PS50208">
    <property type="entry name" value="CASPASE_P20"/>
    <property type="match status" value="1"/>
</dbReference>
<dbReference type="InterPro" id="IPR000488">
    <property type="entry name" value="Death_dom"/>
</dbReference>
<dbReference type="PROSITE" id="PS50017">
    <property type="entry name" value="DEATH_DOMAIN"/>
    <property type="match status" value="1"/>
</dbReference>
<dbReference type="SUPFAM" id="SSF47986">
    <property type="entry name" value="DEATH domain"/>
    <property type="match status" value="1"/>
</dbReference>
<dbReference type="RefSeq" id="XP_031561204.1">
    <property type="nucleotide sequence ID" value="XM_031705344.1"/>
</dbReference>
<dbReference type="Gene3D" id="1.10.533.10">
    <property type="entry name" value="Death Domain, Fas"/>
    <property type="match status" value="1"/>
</dbReference>
<gene>
    <name evidence="5" type="primary">LOC116297174</name>
</gene>
<evidence type="ECO:0000256" key="1">
    <source>
        <dbReference type="SAM" id="MobiDB-lite"/>
    </source>
</evidence>
<feature type="domain" description="Death" evidence="2">
    <location>
        <begin position="40"/>
        <end position="108"/>
    </location>
</feature>